<organism evidence="2 3">
    <name type="scientific">Guyanagaster necrorhizus</name>
    <dbReference type="NCBI Taxonomy" id="856835"/>
    <lineage>
        <taxon>Eukaryota</taxon>
        <taxon>Fungi</taxon>
        <taxon>Dikarya</taxon>
        <taxon>Basidiomycota</taxon>
        <taxon>Agaricomycotina</taxon>
        <taxon>Agaricomycetes</taxon>
        <taxon>Agaricomycetidae</taxon>
        <taxon>Agaricales</taxon>
        <taxon>Marasmiineae</taxon>
        <taxon>Physalacriaceae</taxon>
        <taxon>Guyanagaster</taxon>
    </lineage>
</organism>
<evidence type="ECO:0000313" key="3">
    <source>
        <dbReference type="Proteomes" id="UP000812287"/>
    </source>
</evidence>
<name>A0A9P8AQT3_9AGAR</name>
<sequence>MPILQALRITHPIENRGGGCGKIREARTVDVSTFDKVNLRTHPKIILKENHQFDVGVPRQELAPNHRQIRASLALGHEPGLSQVSKKPRSTFDEDIRFRRWNSHFSARDRRNQQLCGVVPKKDTSNGIFLKRRKSWASRCRNHRRHFVKRAPSWEFYAWVKPPLTPFPFRVMGSHPIAFRGCSLSPSPEQVRPLTGCHHSYRPRTPNHHHHHHHHHLFVEPILISSSTMSGQNSGKPSQGSQTTVKGGASSAGPVKRPATTDTASVAISSPLETHIRRLPSVDDAVRAERQMHHNLFDLDGGKL</sequence>
<dbReference type="RefSeq" id="XP_043037701.1">
    <property type="nucleotide sequence ID" value="XM_043177439.1"/>
</dbReference>
<comment type="caution">
    <text evidence="2">The sequence shown here is derived from an EMBL/GenBank/DDBJ whole genome shotgun (WGS) entry which is preliminary data.</text>
</comment>
<accession>A0A9P8AQT3</accession>
<evidence type="ECO:0000313" key="2">
    <source>
        <dbReference type="EMBL" id="KAG7444201.1"/>
    </source>
</evidence>
<dbReference type="GeneID" id="66099726"/>
<proteinExistence type="predicted"/>
<gene>
    <name evidence="2" type="ORF">BT62DRAFT_1008403</name>
</gene>
<evidence type="ECO:0000256" key="1">
    <source>
        <dbReference type="SAM" id="MobiDB-lite"/>
    </source>
</evidence>
<reference evidence="2" key="1">
    <citation type="submission" date="2020-11" db="EMBL/GenBank/DDBJ databases">
        <title>Adaptations for nitrogen fixation in a non-lichenized fungal sporocarp promotes dispersal by wood-feeding termites.</title>
        <authorList>
            <consortium name="DOE Joint Genome Institute"/>
            <person name="Koch R.A."/>
            <person name="Yoon G."/>
            <person name="Arayal U."/>
            <person name="Lail K."/>
            <person name="Amirebrahimi M."/>
            <person name="Labutti K."/>
            <person name="Lipzen A."/>
            <person name="Riley R."/>
            <person name="Barry K."/>
            <person name="Henrissat B."/>
            <person name="Grigoriev I.V."/>
            <person name="Herr J.R."/>
            <person name="Aime M.C."/>
        </authorList>
    </citation>
    <scope>NUCLEOTIDE SEQUENCE</scope>
    <source>
        <strain evidence="2">MCA 3950</strain>
    </source>
</reference>
<dbReference type="Proteomes" id="UP000812287">
    <property type="component" value="Unassembled WGS sequence"/>
</dbReference>
<feature type="region of interest" description="Disordered" evidence="1">
    <location>
        <begin position="228"/>
        <end position="268"/>
    </location>
</feature>
<dbReference type="EMBL" id="MU250541">
    <property type="protein sequence ID" value="KAG7444201.1"/>
    <property type="molecule type" value="Genomic_DNA"/>
</dbReference>
<protein>
    <submittedName>
        <fullName evidence="2">Uncharacterized protein</fullName>
    </submittedName>
</protein>
<feature type="compositionally biased region" description="Polar residues" evidence="1">
    <location>
        <begin position="228"/>
        <end position="245"/>
    </location>
</feature>
<dbReference type="AlphaFoldDB" id="A0A9P8AQT3"/>
<keyword evidence="3" id="KW-1185">Reference proteome</keyword>